<proteinExistence type="predicted"/>
<name>A0A0C9VBS6_SPHS4</name>
<accession>A0A0C9VBS6</accession>
<gene>
    <name evidence="2" type="ORF">M422DRAFT_51844</name>
</gene>
<evidence type="ECO:0000313" key="2">
    <source>
        <dbReference type="EMBL" id="KIJ34786.1"/>
    </source>
</evidence>
<feature type="compositionally biased region" description="Low complexity" evidence="1">
    <location>
        <begin position="155"/>
        <end position="164"/>
    </location>
</feature>
<evidence type="ECO:0000313" key="3">
    <source>
        <dbReference type="Proteomes" id="UP000054279"/>
    </source>
</evidence>
<organism evidence="2 3">
    <name type="scientific">Sphaerobolus stellatus (strain SS14)</name>
    <dbReference type="NCBI Taxonomy" id="990650"/>
    <lineage>
        <taxon>Eukaryota</taxon>
        <taxon>Fungi</taxon>
        <taxon>Dikarya</taxon>
        <taxon>Basidiomycota</taxon>
        <taxon>Agaricomycotina</taxon>
        <taxon>Agaricomycetes</taxon>
        <taxon>Phallomycetidae</taxon>
        <taxon>Geastrales</taxon>
        <taxon>Sphaerobolaceae</taxon>
        <taxon>Sphaerobolus</taxon>
    </lineage>
</organism>
<protein>
    <submittedName>
        <fullName evidence="2">Uncharacterized protein</fullName>
    </submittedName>
</protein>
<dbReference type="AlphaFoldDB" id="A0A0C9VBS6"/>
<reference evidence="2 3" key="1">
    <citation type="submission" date="2014-06" db="EMBL/GenBank/DDBJ databases">
        <title>Evolutionary Origins and Diversification of the Mycorrhizal Mutualists.</title>
        <authorList>
            <consortium name="DOE Joint Genome Institute"/>
            <consortium name="Mycorrhizal Genomics Consortium"/>
            <person name="Kohler A."/>
            <person name="Kuo A."/>
            <person name="Nagy L.G."/>
            <person name="Floudas D."/>
            <person name="Copeland A."/>
            <person name="Barry K.W."/>
            <person name="Cichocki N."/>
            <person name="Veneault-Fourrey C."/>
            <person name="LaButti K."/>
            <person name="Lindquist E.A."/>
            <person name="Lipzen A."/>
            <person name="Lundell T."/>
            <person name="Morin E."/>
            <person name="Murat C."/>
            <person name="Riley R."/>
            <person name="Ohm R."/>
            <person name="Sun H."/>
            <person name="Tunlid A."/>
            <person name="Henrissat B."/>
            <person name="Grigoriev I.V."/>
            <person name="Hibbett D.S."/>
            <person name="Martin F."/>
        </authorList>
    </citation>
    <scope>NUCLEOTIDE SEQUENCE [LARGE SCALE GENOMIC DNA]</scope>
    <source>
        <strain evidence="2 3">SS14</strain>
    </source>
</reference>
<feature type="region of interest" description="Disordered" evidence="1">
    <location>
        <begin position="153"/>
        <end position="180"/>
    </location>
</feature>
<dbReference type="Proteomes" id="UP000054279">
    <property type="component" value="Unassembled WGS sequence"/>
</dbReference>
<evidence type="ECO:0000256" key="1">
    <source>
        <dbReference type="SAM" id="MobiDB-lite"/>
    </source>
</evidence>
<keyword evidence="3" id="KW-1185">Reference proteome</keyword>
<dbReference type="EMBL" id="KN837196">
    <property type="protein sequence ID" value="KIJ34786.1"/>
    <property type="molecule type" value="Genomic_DNA"/>
</dbReference>
<feature type="compositionally biased region" description="Acidic residues" evidence="1">
    <location>
        <begin position="169"/>
        <end position="180"/>
    </location>
</feature>
<sequence length="180" mass="20438">MRLPIQVLNCYQHHVNDIVLVFPTKLKFSIDIGFSWHLQIPDIITPVEEHPKVSEICHTIETPQLHTDSLNLYWSLDSTGSEKFGPSQLPSFGLTSNSISTWKTLIVFSLDAKDFNVVWNIHEKLGLDPESDQAAHTLGLPLMEFYGLDDEEYYSEGSSSSDSYHTAVDTEDEDKYVDCE</sequence>
<dbReference type="OrthoDB" id="2953266at2759"/>
<dbReference type="HOGENOM" id="CLU_1497140_0_0_1"/>